<dbReference type="Gene3D" id="3.40.1050.10">
    <property type="entry name" value="Carbonic anhydrase"/>
    <property type="match status" value="1"/>
</dbReference>
<keyword evidence="3 6" id="KW-0862">Zinc</keyword>
<accession>A0A2H3KEM4</accession>
<protein>
    <recommendedName>
        <fullName evidence="2 7">Carbonic anhydrase</fullName>
        <ecNumber evidence="2 7">4.2.1.1</ecNumber>
    </recommendedName>
    <alternativeName>
        <fullName evidence="7">Carbonate dehydratase</fullName>
    </alternativeName>
</protein>
<dbReference type="InterPro" id="IPR015892">
    <property type="entry name" value="Carbonic_anhydrase_CS"/>
</dbReference>
<evidence type="ECO:0000256" key="2">
    <source>
        <dbReference type="ARBA" id="ARBA00012925"/>
    </source>
</evidence>
<evidence type="ECO:0000313" key="9">
    <source>
        <dbReference type="EMBL" id="PDS25387.1"/>
    </source>
</evidence>
<feature type="chain" id="PRO_5013830348" description="Carbonic anhydrase" evidence="8">
    <location>
        <begin position="22"/>
        <end position="216"/>
    </location>
</feature>
<feature type="binding site" evidence="6">
    <location>
        <position position="72"/>
    </location>
    <ligand>
        <name>Zn(2+)</name>
        <dbReference type="ChEBI" id="CHEBI:29105"/>
    </ligand>
</feature>
<evidence type="ECO:0000256" key="8">
    <source>
        <dbReference type="SAM" id="SignalP"/>
    </source>
</evidence>
<feature type="signal peptide" evidence="8">
    <location>
        <begin position="1"/>
        <end position="21"/>
    </location>
</feature>
<comment type="cofactor">
    <cofactor evidence="6">
        <name>Zn(2+)</name>
        <dbReference type="ChEBI" id="CHEBI:29105"/>
    </cofactor>
    <text evidence="6">Binds 1 zinc ion per subunit.</text>
</comment>
<feature type="binding site" evidence="6">
    <location>
        <position position="128"/>
    </location>
    <ligand>
        <name>Zn(2+)</name>
        <dbReference type="ChEBI" id="CHEBI:29105"/>
    </ligand>
</feature>
<gene>
    <name evidence="9" type="ORF">B0A77_05095</name>
</gene>
<comment type="caution">
    <text evidence="9">The sequence shown here is derived from an EMBL/GenBank/DDBJ whole genome shotgun (WGS) entry which is preliminary data.</text>
</comment>
<dbReference type="AlphaFoldDB" id="A0A2H3KEM4"/>
<dbReference type="PROSITE" id="PS00705">
    <property type="entry name" value="PROK_CO2_ANHYDRASE_2"/>
    <property type="match status" value="1"/>
</dbReference>
<dbReference type="PROSITE" id="PS00704">
    <property type="entry name" value="PROK_CO2_ANHYDRASE_1"/>
    <property type="match status" value="1"/>
</dbReference>
<evidence type="ECO:0000313" key="10">
    <source>
        <dbReference type="Proteomes" id="UP000220828"/>
    </source>
</evidence>
<dbReference type="RefSeq" id="WP_097553762.1">
    <property type="nucleotide sequence ID" value="NZ_PCMW01000029.1"/>
</dbReference>
<dbReference type="GO" id="GO:0004089">
    <property type="term" value="F:carbonate dehydratase activity"/>
    <property type="evidence" value="ECO:0007669"/>
    <property type="project" value="UniProtKB-UniRule"/>
</dbReference>
<organism evidence="9 10">
    <name type="scientific">Flavobacterium branchiophilum</name>
    <dbReference type="NCBI Taxonomy" id="55197"/>
    <lineage>
        <taxon>Bacteria</taxon>
        <taxon>Pseudomonadati</taxon>
        <taxon>Bacteroidota</taxon>
        <taxon>Flavobacteriia</taxon>
        <taxon>Flavobacteriales</taxon>
        <taxon>Flavobacteriaceae</taxon>
        <taxon>Flavobacterium</taxon>
    </lineage>
</organism>
<dbReference type="InterPro" id="IPR036874">
    <property type="entry name" value="Carbonic_anhydrase_sf"/>
</dbReference>
<feature type="binding site" evidence="6">
    <location>
        <position position="74"/>
    </location>
    <ligand>
        <name>Zn(2+)</name>
        <dbReference type="ChEBI" id="CHEBI:29105"/>
    </ligand>
</feature>
<dbReference type="Proteomes" id="UP000220828">
    <property type="component" value="Unassembled WGS sequence"/>
</dbReference>
<feature type="binding site" evidence="6">
    <location>
        <position position="125"/>
    </location>
    <ligand>
        <name>Zn(2+)</name>
        <dbReference type="ChEBI" id="CHEBI:29105"/>
    </ligand>
</feature>
<dbReference type="SMART" id="SM00947">
    <property type="entry name" value="Pro_CA"/>
    <property type="match status" value="1"/>
</dbReference>
<reference evidence="9 10" key="1">
    <citation type="submission" date="2017-09" db="EMBL/GenBank/DDBJ databases">
        <title>Whole genomes of Flavobacteriaceae.</title>
        <authorList>
            <person name="Stine C."/>
            <person name="Li C."/>
            <person name="Tadesse D."/>
        </authorList>
    </citation>
    <scope>NUCLEOTIDE SEQUENCE [LARGE SCALE GENOMIC DNA]</scope>
    <source>
        <strain evidence="9 10">ATCC 35036</strain>
    </source>
</reference>
<dbReference type="InterPro" id="IPR001765">
    <property type="entry name" value="Carbonic_anhydrase"/>
</dbReference>
<evidence type="ECO:0000256" key="6">
    <source>
        <dbReference type="PIRSR" id="PIRSR601765-1"/>
    </source>
</evidence>
<sequence length="216" mass="24073">MKKVVILFVSLILLNSCQNEAADKTRKETGYEKLMNGNKRFIEGQSLNIHHDLKAVTNSSKKQHPFAVVLTCSDSRVDPDIIFDQGIGDLFVVKNAGNVISDIDFGTIEYAVEHLNVKLIVVMGHTDCGAVKAFVSDKNKCFKKHHTHIDDILSSIDHEKEIKAIPKISDNYLNSCIKANTLHAATSLSKDELIKEHHVQVVQLLYDVKNGKVTPL</sequence>
<evidence type="ECO:0000256" key="5">
    <source>
        <dbReference type="ARBA" id="ARBA00048348"/>
    </source>
</evidence>
<evidence type="ECO:0000256" key="7">
    <source>
        <dbReference type="RuleBase" id="RU003956"/>
    </source>
</evidence>
<evidence type="ECO:0000256" key="1">
    <source>
        <dbReference type="ARBA" id="ARBA00006217"/>
    </source>
</evidence>
<dbReference type="OrthoDB" id="9797527at2"/>
<keyword evidence="8" id="KW-0732">Signal</keyword>
<comment type="similarity">
    <text evidence="1 7">Belongs to the beta-class carbonic anhydrase family.</text>
</comment>
<keyword evidence="4 7" id="KW-0456">Lyase</keyword>
<dbReference type="GO" id="GO:0015976">
    <property type="term" value="P:carbon utilization"/>
    <property type="evidence" value="ECO:0007669"/>
    <property type="project" value="InterPro"/>
</dbReference>
<dbReference type="GO" id="GO:0008270">
    <property type="term" value="F:zinc ion binding"/>
    <property type="evidence" value="ECO:0007669"/>
    <property type="project" value="UniProtKB-UniRule"/>
</dbReference>
<dbReference type="SUPFAM" id="SSF53056">
    <property type="entry name" value="beta-carbonic anhydrase, cab"/>
    <property type="match status" value="1"/>
</dbReference>
<evidence type="ECO:0000256" key="4">
    <source>
        <dbReference type="ARBA" id="ARBA00023239"/>
    </source>
</evidence>
<evidence type="ECO:0000256" key="3">
    <source>
        <dbReference type="ARBA" id="ARBA00022833"/>
    </source>
</evidence>
<dbReference type="EC" id="4.2.1.1" evidence="2 7"/>
<keyword evidence="6" id="KW-0479">Metal-binding</keyword>
<dbReference type="PANTHER" id="PTHR11002:SF79">
    <property type="entry name" value="CARBONIC ANHYDRASE 2"/>
    <property type="match status" value="1"/>
</dbReference>
<dbReference type="Pfam" id="PF00484">
    <property type="entry name" value="Pro_CA"/>
    <property type="match status" value="1"/>
</dbReference>
<dbReference type="EMBL" id="PCMW01000029">
    <property type="protein sequence ID" value="PDS25387.1"/>
    <property type="molecule type" value="Genomic_DNA"/>
</dbReference>
<proteinExistence type="inferred from homology"/>
<dbReference type="PANTHER" id="PTHR11002">
    <property type="entry name" value="CARBONIC ANHYDRASE"/>
    <property type="match status" value="1"/>
</dbReference>
<comment type="catalytic activity">
    <reaction evidence="5 7">
        <text>hydrogencarbonate + H(+) = CO2 + H2O</text>
        <dbReference type="Rhea" id="RHEA:10748"/>
        <dbReference type="ChEBI" id="CHEBI:15377"/>
        <dbReference type="ChEBI" id="CHEBI:15378"/>
        <dbReference type="ChEBI" id="CHEBI:16526"/>
        <dbReference type="ChEBI" id="CHEBI:17544"/>
        <dbReference type="EC" id="4.2.1.1"/>
    </reaction>
</comment>
<comment type="function">
    <text evidence="7">Reversible hydration of carbon dioxide.</text>
</comment>
<name>A0A2H3KEM4_9FLAO</name>